<dbReference type="InterPro" id="IPR029056">
    <property type="entry name" value="Ribokinase-like"/>
</dbReference>
<dbReference type="EC" id="2.7.1.35" evidence="1"/>
<dbReference type="EMBL" id="AZGB01000018">
    <property type="protein sequence ID" value="KRM05734.1"/>
    <property type="molecule type" value="Genomic_DNA"/>
</dbReference>
<comment type="caution">
    <text evidence="7">The sequence shown here is derived from an EMBL/GenBank/DDBJ whole genome shotgun (WGS) entry which is preliminary data.</text>
</comment>
<name>A0A0R1VSU4_9LACO</name>
<keyword evidence="8" id="KW-1185">Reference proteome</keyword>
<evidence type="ECO:0000313" key="8">
    <source>
        <dbReference type="Proteomes" id="UP000051451"/>
    </source>
</evidence>
<dbReference type="GO" id="GO:0009443">
    <property type="term" value="P:pyridoxal 5'-phosphate salvage"/>
    <property type="evidence" value="ECO:0007669"/>
    <property type="project" value="InterPro"/>
</dbReference>
<evidence type="ECO:0000256" key="1">
    <source>
        <dbReference type="ARBA" id="ARBA00012104"/>
    </source>
</evidence>
<dbReference type="Gene3D" id="3.40.1190.20">
    <property type="match status" value="1"/>
</dbReference>
<dbReference type="PANTHER" id="PTHR10534">
    <property type="entry name" value="PYRIDOXAL KINASE"/>
    <property type="match status" value="1"/>
</dbReference>
<dbReference type="Pfam" id="PF08543">
    <property type="entry name" value="Phos_pyr_kin"/>
    <property type="match status" value="1"/>
</dbReference>
<keyword evidence="3" id="KW-0547">Nucleotide-binding</keyword>
<gene>
    <name evidence="7" type="ORF">FC89_GL001442</name>
</gene>
<dbReference type="InterPro" id="IPR013749">
    <property type="entry name" value="PM/HMP-P_kinase-1"/>
</dbReference>
<organism evidence="7 8">
    <name type="scientific">Liquorilactobacillus ghanensis DSM 18630</name>
    <dbReference type="NCBI Taxonomy" id="1423750"/>
    <lineage>
        <taxon>Bacteria</taxon>
        <taxon>Bacillati</taxon>
        <taxon>Bacillota</taxon>
        <taxon>Bacilli</taxon>
        <taxon>Lactobacillales</taxon>
        <taxon>Lactobacillaceae</taxon>
        <taxon>Liquorilactobacillus</taxon>
    </lineage>
</organism>
<keyword evidence="2" id="KW-0808">Transferase</keyword>
<sequence>MIFLLQKLLIIQDLSCAGQVSLSSALPILGAAGYQPTVLPTALLSTHTGGFGENTFLDLSSELTKIINHWSTIPLTFSNVYLGYLGQSAISVILNQLKQVLTAESAILLDPVMGDHGKLYQGFNQDYPAQVCQLAKYAALLTPNLTEAELLLQRPLSSGTVTIGYAQQLMMDLQKKFKHSAILITGVNLSQQKIAVLGSEGISREIWQLTTPKLPGNYFGTGDLFASAITAAVLKKVPLKKAAQIAMNFVADNLKQRELVFPKIDSRLGLDYSDGLPLLLKQLNTF</sequence>
<dbReference type="GO" id="GO:0008478">
    <property type="term" value="F:pyridoxal kinase activity"/>
    <property type="evidence" value="ECO:0007669"/>
    <property type="project" value="UniProtKB-EC"/>
</dbReference>
<dbReference type="STRING" id="1423750.FC89_GL001442"/>
<keyword evidence="5" id="KW-0067">ATP-binding</keyword>
<evidence type="ECO:0000256" key="3">
    <source>
        <dbReference type="ARBA" id="ARBA00022741"/>
    </source>
</evidence>
<evidence type="ECO:0000256" key="2">
    <source>
        <dbReference type="ARBA" id="ARBA00022679"/>
    </source>
</evidence>
<evidence type="ECO:0000256" key="4">
    <source>
        <dbReference type="ARBA" id="ARBA00022777"/>
    </source>
</evidence>
<keyword evidence="4 7" id="KW-0418">Kinase</keyword>
<dbReference type="InterPro" id="IPR004625">
    <property type="entry name" value="PyrdxlKinase"/>
</dbReference>
<dbReference type="GO" id="GO:0005524">
    <property type="term" value="F:ATP binding"/>
    <property type="evidence" value="ECO:0007669"/>
    <property type="project" value="UniProtKB-KW"/>
</dbReference>
<dbReference type="PANTHER" id="PTHR10534:SF2">
    <property type="entry name" value="PYRIDOXAL KINASE"/>
    <property type="match status" value="1"/>
</dbReference>
<dbReference type="GO" id="GO:0005829">
    <property type="term" value="C:cytosol"/>
    <property type="evidence" value="ECO:0007669"/>
    <property type="project" value="TreeGrafter"/>
</dbReference>
<feature type="domain" description="Pyridoxamine kinase/Phosphomethylpyrimidine kinase" evidence="6">
    <location>
        <begin position="82"/>
        <end position="256"/>
    </location>
</feature>
<evidence type="ECO:0000256" key="5">
    <source>
        <dbReference type="ARBA" id="ARBA00022840"/>
    </source>
</evidence>
<evidence type="ECO:0000313" key="7">
    <source>
        <dbReference type="EMBL" id="KRM05734.1"/>
    </source>
</evidence>
<dbReference type="AlphaFoldDB" id="A0A0R1VSU4"/>
<dbReference type="Proteomes" id="UP000051451">
    <property type="component" value="Unassembled WGS sequence"/>
</dbReference>
<accession>A0A0R1VSU4</accession>
<dbReference type="SUPFAM" id="SSF53613">
    <property type="entry name" value="Ribokinase-like"/>
    <property type="match status" value="1"/>
</dbReference>
<proteinExistence type="predicted"/>
<evidence type="ECO:0000259" key="6">
    <source>
        <dbReference type="Pfam" id="PF08543"/>
    </source>
</evidence>
<dbReference type="PATRIC" id="fig|1423750.3.peg.1479"/>
<reference evidence="7 8" key="1">
    <citation type="journal article" date="2015" name="Genome Announc.">
        <title>Expanding the biotechnology potential of lactobacilli through comparative genomics of 213 strains and associated genera.</title>
        <authorList>
            <person name="Sun Z."/>
            <person name="Harris H.M."/>
            <person name="McCann A."/>
            <person name="Guo C."/>
            <person name="Argimon S."/>
            <person name="Zhang W."/>
            <person name="Yang X."/>
            <person name="Jeffery I.B."/>
            <person name="Cooney J.C."/>
            <person name="Kagawa T.F."/>
            <person name="Liu W."/>
            <person name="Song Y."/>
            <person name="Salvetti E."/>
            <person name="Wrobel A."/>
            <person name="Rasinkangas P."/>
            <person name="Parkhill J."/>
            <person name="Rea M.C."/>
            <person name="O'Sullivan O."/>
            <person name="Ritari J."/>
            <person name="Douillard F.P."/>
            <person name="Paul Ross R."/>
            <person name="Yang R."/>
            <person name="Briner A.E."/>
            <person name="Felis G.E."/>
            <person name="de Vos W.M."/>
            <person name="Barrangou R."/>
            <person name="Klaenhammer T.R."/>
            <person name="Caufield P.W."/>
            <person name="Cui Y."/>
            <person name="Zhang H."/>
            <person name="O'Toole P.W."/>
        </authorList>
    </citation>
    <scope>NUCLEOTIDE SEQUENCE [LARGE SCALE GENOMIC DNA]</scope>
    <source>
        <strain evidence="7 8">DSM 18630</strain>
    </source>
</reference>
<protein>
    <recommendedName>
        <fullName evidence="1">pyridoxal kinase</fullName>
        <ecNumber evidence="1">2.7.1.35</ecNumber>
    </recommendedName>
</protein>